<evidence type="ECO:0000259" key="1">
    <source>
        <dbReference type="Pfam" id="PF25597"/>
    </source>
</evidence>
<feature type="domain" description="Retroviral polymerase SH3-like" evidence="1">
    <location>
        <begin position="9"/>
        <end position="49"/>
    </location>
</feature>
<dbReference type="Pfam" id="PF25597">
    <property type="entry name" value="SH3_retrovirus"/>
    <property type="match status" value="1"/>
</dbReference>
<evidence type="ECO:0000313" key="3">
    <source>
        <dbReference type="Proteomes" id="UP000257109"/>
    </source>
</evidence>
<accession>A0A371H4N3</accession>
<name>A0A371H4N3_MUCPR</name>
<feature type="non-terminal residue" evidence="2">
    <location>
        <position position="1"/>
    </location>
</feature>
<dbReference type="AlphaFoldDB" id="A0A371H4N3"/>
<proteinExistence type="predicted"/>
<sequence>MILILLSTSRKKLLIHHSTISKAYKVYNSMTLKVEESIHVKFNDSKPHKELLELIEPFA</sequence>
<dbReference type="InterPro" id="IPR057670">
    <property type="entry name" value="SH3_retrovirus"/>
</dbReference>
<comment type="caution">
    <text evidence="2">The sequence shown here is derived from an EMBL/GenBank/DDBJ whole genome shotgun (WGS) entry which is preliminary data.</text>
</comment>
<reference evidence="2" key="1">
    <citation type="submission" date="2018-05" db="EMBL/GenBank/DDBJ databases">
        <title>Draft genome of Mucuna pruriens seed.</title>
        <authorList>
            <person name="Nnadi N.E."/>
            <person name="Vos R."/>
            <person name="Hasami M.H."/>
            <person name="Devisetty U.K."/>
            <person name="Aguiy J.C."/>
        </authorList>
    </citation>
    <scope>NUCLEOTIDE SEQUENCE [LARGE SCALE GENOMIC DNA]</scope>
    <source>
        <strain evidence="2">JCA_2017</strain>
    </source>
</reference>
<evidence type="ECO:0000313" key="2">
    <source>
        <dbReference type="EMBL" id="RDX97737.1"/>
    </source>
</evidence>
<dbReference type="Proteomes" id="UP000257109">
    <property type="component" value="Unassembled WGS sequence"/>
</dbReference>
<protein>
    <recommendedName>
        <fullName evidence="1">Retroviral polymerase SH3-like domain-containing protein</fullName>
    </recommendedName>
</protein>
<gene>
    <name evidence="2" type="ORF">CR513_19490</name>
</gene>
<keyword evidence="3" id="KW-1185">Reference proteome</keyword>
<organism evidence="2 3">
    <name type="scientific">Mucuna pruriens</name>
    <name type="common">Velvet bean</name>
    <name type="synonym">Dolichos pruriens</name>
    <dbReference type="NCBI Taxonomy" id="157652"/>
    <lineage>
        <taxon>Eukaryota</taxon>
        <taxon>Viridiplantae</taxon>
        <taxon>Streptophyta</taxon>
        <taxon>Embryophyta</taxon>
        <taxon>Tracheophyta</taxon>
        <taxon>Spermatophyta</taxon>
        <taxon>Magnoliopsida</taxon>
        <taxon>eudicotyledons</taxon>
        <taxon>Gunneridae</taxon>
        <taxon>Pentapetalae</taxon>
        <taxon>rosids</taxon>
        <taxon>fabids</taxon>
        <taxon>Fabales</taxon>
        <taxon>Fabaceae</taxon>
        <taxon>Papilionoideae</taxon>
        <taxon>50 kb inversion clade</taxon>
        <taxon>NPAAA clade</taxon>
        <taxon>indigoferoid/millettioid clade</taxon>
        <taxon>Phaseoleae</taxon>
        <taxon>Mucuna</taxon>
    </lineage>
</organism>
<dbReference type="EMBL" id="QJKJ01003581">
    <property type="protein sequence ID" value="RDX97737.1"/>
    <property type="molecule type" value="Genomic_DNA"/>
</dbReference>